<feature type="region of interest" description="Disordered" evidence="4">
    <location>
        <begin position="556"/>
        <end position="703"/>
    </location>
</feature>
<feature type="compositionally biased region" description="Polar residues" evidence="4">
    <location>
        <begin position="1096"/>
        <end position="1107"/>
    </location>
</feature>
<dbReference type="GO" id="GO:0007095">
    <property type="term" value="P:mitotic G2 DNA damage checkpoint signaling"/>
    <property type="evidence" value="ECO:0007669"/>
    <property type="project" value="TreeGrafter"/>
</dbReference>
<evidence type="ECO:0000313" key="6">
    <source>
        <dbReference type="EMBL" id="OCL06915.1"/>
    </source>
</evidence>
<keyword evidence="2" id="KW-0597">Phosphoprotein</keyword>
<evidence type="ECO:0000313" key="7">
    <source>
        <dbReference type="Proteomes" id="UP000250140"/>
    </source>
</evidence>
<dbReference type="Proteomes" id="UP000250140">
    <property type="component" value="Unassembled WGS sequence"/>
</dbReference>
<feature type="compositionally biased region" description="Basic and acidic residues" evidence="4">
    <location>
        <begin position="920"/>
        <end position="932"/>
    </location>
</feature>
<organism evidence="6 7">
    <name type="scientific">Glonium stellatum</name>
    <dbReference type="NCBI Taxonomy" id="574774"/>
    <lineage>
        <taxon>Eukaryota</taxon>
        <taxon>Fungi</taxon>
        <taxon>Dikarya</taxon>
        <taxon>Ascomycota</taxon>
        <taxon>Pezizomycotina</taxon>
        <taxon>Dothideomycetes</taxon>
        <taxon>Pleosporomycetidae</taxon>
        <taxon>Gloniales</taxon>
        <taxon>Gloniaceae</taxon>
        <taxon>Glonium</taxon>
    </lineage>
</organism>
<reference evidence="6 7" key="1">
    <citation type="journal article" date="2016" name="Nat. Commun.">
        <title>Ectomycorrhizal ecology is imprinted in the genome of the dominant symbiotic fungus Cenococcum geophilum.</title>
        <authorList>
            <consortium name="DOE Joint Genome Institute"/>
            <person name="Peter M."/>
            <person name="Kohler A."/>
            <person name="Ohm R.A."/>
            <person name="Kuo A."/>
            <person name="Krutzmann J."/>
            <person name="Morin E."/>
            <person name="Arend M."/>
            <person name="Barry K.W."/>
            <person name="Binder M."/>
            <person name="Choi C."/>
            <person name="Clum A."/>
            <person name="Copeland A."/>
            <person name="Grisel N."/>
            <person name="Haridas S."/>
            <person name="Kipfer T."/>
            <person name="LaButti K."/>
            <person name="Lindquist E."/>
            <person name="Lipzen A."/>
            <person name="Maire R."/>
            <person name="Meier B."/>
            <person name="Mihaltcheva S."/>
            <person name="Molinier V."/>
            <person name="Murat C."/>
            <person name="Poggeler S."/>
            <person name="Quandt C.A."/>
            <person name="Sperisen C."/>
            <person name="Tritt A."/>
            <person name="Tisserant E."/>
            <person name="Crous P.W."/>
            <person name="Henrissat B."/>
            <person name="Nehls U."/>
            <person name="Egli S."/>
            <person name="Spatafora J.W."/>
            <person name="Grigoriev I.V."/>
            <person name="Martin F.M."/>
        </authorList>
    </citation>
    <scope>NUCLEOTIDE SEQUENCE [LARGE SCALE GENOMIC DNA]</scope>
    <source>
        <strain evidence="6 7">CBS 207.34</strain>
    </source>
</reference>
<feature type="compositionally biased region" description="Acidic residues" evidence="4">
    <location>
        <begin position="577"/>
        <end position="621"/>
    </location>
</feature>
<feature type="compositionally biased region" description="Acidic residues" evidence="4">
    <location>
        <begin position="934"/>
        <end position="943"/>
    </location>
</feature>
<evidence type="ECO:0000256" key="2">
    <source>
        <dbReference type="ARBA" id="ARBA00022553"/>
    </source>
</evidence>
<dbReference type="GO" id="GO:0033314">
    <property type="term" value="P:mitotic DNA replication checkpoint signaling"/>
    <property type="evidence" value="ECO:0007669"/>
    <property type="project" value="TreeGrafter"/>
</dbReference>
<dbReference type="EMBL" id="KV749961">
    <property type="protein sequence ID" value="OCL06915.1"/>
    <property type="molecule type" value="Genomic_DNA"/>
</dbReference>
<feature type="compositionally biased region" description="Low complexity" evidence="4">
    <location>
        <begin position="1249"/>
        <end position="1261"/>
    </location>
</feature>
<feature type="region of interest" description="Disordered" evidence="4">
    <location>
        <begin position="207"/>
        <end position="274"/>
    </location>
</feature>
<evidence type="ECO:0000256" key="3">
    <source>
        <dbReference type="ARBA" id="ARBA00023242"/>
    </source>
</evidence>
<feature type="compositionally biased region" description="Polar residues" evidence="4">
    <location>
        <begin position="1203"/>
        <end position="1215"/>
    </location>
</feature>
<dbReference type="GO" id="GO:0010997">
    <property type="term" value="F:anaphase-promoting complex binding"/>
    <property type="evidence" value="ECO:0007669"/>
    <property type="project" value="TreeGrafter"/>
</dbReference>
<keyword evidence="7" id="KW-1185">Reference proteome</keyword>
<feature type="region of interest" description="Disordered" evidence="4">
    <location>
        <begin position="102"/>
        <end position="174"/>
    </location>
</feature>
<feature type="region of interest" description="Disordered" evidence="4">
    <location>
        <begin position="1289"/>
        <end position="1308"/>
    </location>
</feature>
<dbReference type="OrthoDB" id="2130597at2759"/>
<feature type="compositionally biased region" description="Basic and acidic residues" evidence="4">
    <location>
        <begin position="1289"/>
        <end position="1299"/>
    </location>
</feature>
<feature type="region of interest" description="Disordered" evidence="4">
    <location>
        <begin position="920"/>
        <end position="958"/>
    </location>
</feature>
<dbReference type="InterPro" id="IPR024146">
    <property type="entry name" value="Claspin"/>
</dbReference>
<comment type="subcellular location">
    <subcellularLocation>
        <location evidence="1">Nucleus</location>
    </subcellularLocation>
</comment>
<sequence length="1326" mass="147533">MLTPKSKVRALLAQFGDDSDENESNSISVMSKPTRTSTNNAINILVTNSCNNTSDADDEDAPVQMPRGKMAARLLAQGARETHGADSEDVYTRIRRQLLSEKEKQHGGELVRKVHGSGESTIVEEHFPVKANNSPKLAKRRSQKPTPQTSPSSTPHSRGSSPGLFVSPRAASATQLNPSKLATIVDSDSDTQLNTTHNVRFQELVARKRAERKAREEESRKKEEEKLKRLGALSARSRRSGRVGSDSDEDGEVGRRLTQQSRPTRKASKKALEELSRETQRMNRNMQLAHQAKTKKKITTKDLFARFNFRQDADAAITTKGSQGNTSNSMLVSSDVEGQHEHDTPPTSPPSQDEHSIKGEEGAVLPVDSEDTNINEELSTFEDVIDQSVKRIDKGKGRAMESQHIPINPQVTQTAKSAIARNIRIVLSNPLLSNEIDLDSDEDLHIVRKRSRFPVFHHLHQELNKDSHSLLTLRALAHLTSPNKRGQKSCTSMSAAELQASLQRRARQQAQVEREEKLNELRARGVIIQTEEEREKDQLELENLLEKARKEAMEIAKKEKEDAKRDGKGDADRDFMDSEDEEDGDWEGSGNDEAEDEGGIELSGSEEEVQTEGLEEEIDEEIWGKDEGANKKAESIRLSAREAEEDCDEDSTQGNPKANDEASDEETIRVPARQRALNRSRHIIADEEDDNDDNSQKELSLSRSTEDDSMVIFGFDHTNATSLGLTQMFAGTMANFQSQSQHVVGLNDDPEQDSLAFLRNVPMATLPNLDAIIADASQDFVIPNSQASTFQQKDELTTVGETSINLDLSQFKSQSQTTFFHTQLSDIPEPTQDVGFELSRSPAGFVGPPCTTNAIITVAESPIAKKKGRLFRRKETVPAFSDIDQDEAVSDPDREDEFEISANAFNVMLKAAKKPSHVDNFDKKKSEAKGMVEEQAEESEDEYAGLGGQSDDESNGELDEEVAKMIDEGEVYVDERKIAAYYADKERADDEKRIDKLYKDITNGGLRRKRGNDFELSDSDDDVEKRRRRKQREFTKMRKALLEDENIGKIAQNPKKSAFLRTIEDRDDDPDLDPFGASEFDFEVQGSKPLKFISIPDSQQLKTTTPPIAQPHSLKRKHILSNYQEKENRPPPNLRRTTANETVRKPVSLSEIRDSVSFLIDEPHTIPESQFSASESEDEDHETDGAKHAPVHRTIVDRLSLSRKASTTNPSTESSGALAFHAPSAGSHQPGFRVPGLIRRVASNLSAKTSTNSTTSSGTTTPIEATGVRRGGSGKSNIHYQAREAERRAALEKAEERRREKVRKRIVKGSSRSVLGVLGVGDEGFE</sequence>
<dbReference type="InterPro" id="IPR018564">
    <property type="entry name" value="Repl_chkpnt_MRC1_dom"/>
</dbReference>
<keyword evidence="3" id="KW-0539">Nucleus</keyword>
<evidence type="ECO:0000259" key="5">
    <source>
        <dbReference type="Pfam" id="PF09444"/>
    </source>
</evidence>
<feature type="region of interest" description="Disordered" evidence="4">
    <location>
        <begin position="13"/>
        <end position="34"/>
    </location>
</feature>
<feature type="compositionally biased region" description="Basic and acidic residues" evidence="4">
    <location>
        <begin position="622"/>
        <end position="642"/>
    </location>
</feature>
<feature type="region of interest" description="Disordered" evidence="4">
    <location>
        <begin position="318"/>
        <end position="357"/>
    </location>
</feature>
<feature type="compositionally biased region" description="Basic and acidic residues" evidence="4">
    <location>
        <begin position="102"/>
        <end position="112"/>
    </location>
</feature>
<protein>
    <recommendedName>
        <fullName evidence="5">DNA replication checkpoint mediator MRC1 domain-containing protein</fullName>
    </recommendedName>
</protein>
<evidence type="ECO:0000256" key="4">
    <source>
        <dbReference type="SAM" id="MobiDB-lite"/>
    </source>
</evidence>
<feature type="compositionally biased region" description="Basic and acidic residues" evidence="4">
    <location>
        <begin position="556"/>
        <end position="576"/>
    </location>
</feature>
<feature type="region of interest" description="Disordered" evidence="4">
    <location>
        <begin position="1158"/>
        <end position="1284"/>
    </location>
</feature>
<name>A0A8E2EYD3_9PEZI</name>
<feature type="region of interest" description="Disordered" evidence="4">
    <location>
        <begin position="1095"/>
        <end position="1146"/>
    </location>
</feature>
<feature type="domain" description="DNA replication checkpoint mediator MRC1" evidence="5">
    <location>
        <begin position="924"/>
        <end position="1061"/>
    </location>
</feature>
<evidence type="ECO:0000256" key="1">
    <source>
        <dbReference type="ARBA" id="ARBA00004123"/>
    </source>
</evidence>
<proteinExistence type="predicted"/>
<accession>A0A8E2EYD3</accession>
<dbReference type="PANTHER" id="PTHR14396:SF10">
    <property type="entry name" value="CLASPIN"/>
    <property type="match status" value="1"/>
</dbReference>
<dbReference type="GO" id="GO:0005634">
    <property type="term" value="C:nucleus"/>
    <property type="evidence" value="ECO:0007669"/>
    <property type="project" value="UniProtKB-SubCell"/>
</dbReference>
<dbReference type="PANTHER" id="PTHR14396">
    <property type="entry name" value="CLASPIN"/>
    <property type="match status" value="1"/>
</dbReference>
<gene>
    <name evidence="6" type="ORF">AOQ84DRAFT_223366</name>
</gene>
<feature type="region of interest" description="Disordered" evidence="4">
    <location>
        <begin position="1004"/>
        <end position="1031"/>
    </location>
</feature>
<feature type="compositionally biased region" description="Polar residues" evidence="4">
    <location>
        <begin position="319"/>
        <end position="332"/>
    </location>
</feature>
<dbReference type="Pfam" id="PF09444">
    <property type="entry name" value="MRC1"/>
    <property type="match status" value="1"/>
</dbReference>
<feature type="compositionally biased region" description="Basic and acidic residues" evidence="4">
    <location>
        <begin position="207"/>
        <end position="228"/>
    </location>
</feature>
<feature type="compositionally biased region" description="Low complexity" evidence="4">
    <location>
        <begin position="144"/>
        <end position="163"/>
    </location>
</feature>